<dbReference type="Gene3D" id="3.90.550.10">
    <property type="entry name" value="Spore Coat Polysaccharide Biosynthesis Protein SpsA, Chain A"/>
    <property type="match status" value="1"/>
</dbReference>
<dbReference type="InterPro" id="IPR029044">
    <property type="entry name" value="Nucleotide-diphossugar_trans"/>
</dbReference>
<sequence length="314" mass="35038">MKKTGAVIVAAGLSSRMKAFKPSLPFGDSTVANCTIGKLKKLDIYPITVVVGHKSDELKKSIFFDDIRYVENKKYSETQMFDSVVLGVEDIMNLCDRILIMPMDLPAILEETLEKVLSIDAELVRTTYNGQPGHPIIVSNEFAKSLGNYCGEDGLRGAMESYGSPITNVDVDDEAVYFDIDTPEEYSELIEWNYQRGKGYPIGPQIEVKLKAREVFFDETAYRLLRDIDSQKSIQQACVSVGISYSKGSKIIKDIERELGFPVVEKWTGGAGGGGSSLTKEGLRLVDSYSKLMSEMYKDLEKKYKKYFAMGLRG</sequence>
<dbReference type="InterPro" id="IPR036388">
    <property type="entry name" value="WH-like_DNA-bd_sf"/>
</dbReference>
<evidence type="ECO:0000259" key="1">
    <source>
        <dbReference type="Pfam" id="PF12804"/>
    </source>
</evidence>
<dbReference type="SUPFAM" id="SSF53448">
    <property type="entry name" value="Nucleotide-diphospho-sugar transferases"/>
    <property type="match status" value="1"/>
</dbReference>
<evidence type="ECO:0000313" key="2">
    <source>
        <dbReference type="EMBL" id="MST62774.1"/>
    </source>
</evidence>
<dbReference type="EMBL" id="VUNE01000004">
    <property type="protein sequence ID" value="MST62774.1"/>
    <property type="molecule type" value="Genomic_DNA"/>
</dbReference>
<comment type="caution">
    <text evidence="2">The sequence shown here is derived from an EMBL/GenBank/DDBJ whole genome shotgun (WGS) entry which is preliminary data.</text>
</comment>
<dbReference type="AlphaFoldDB" id="A0A6N7XHA6"/>
<dbReference type="SUPFAM" id="SSF46785">
    <property type="entry name" value="Winged helix' DNA-binding domain"/>
    <property type="match status" value="1"/>
</dbReference>
<protein>
    <submittedName>
        <fullName evidence="2">NTP transferase domain-containing protein</fullName>
    </submittedName>
</protein>
<reference evidence="2 3" key="1">
    <citation type="submission" date="2019-08" db="EMBL/GenBank/DDBJ databases">
        <title>In-depth cultivation of the pig gut microbiome towards novel bacterial diversity and tailored functional studies.</title>
        <authorList>
            <person name="Wylensek D."/>
            <person name="Hitch T.C.A."/>
            <person name="Clavel T."/>
        </authorList>
    </citation>
    <scope>NUCLEOTIDE SEQUENCE [LARGE SCALE GENOMIC DNA]</scope>
    <source>
        <strain evidence="2 3">WCA-SAB-591-4A-A</strain>
    </source>
</reference>
<dbReference type="InterPro" id="IPR036390">
    <property type="entry name" value="WH_DNA-bd_sf"/>
</dbReference>
<dbReference type="RefSeq" id="WP_154538176.1">
    <property type="nucleotide sequence ID" value="NZ_JAQYHJ010000010.1"/>
</dbReference>
<dbReference type="Proteomes" id="UP000440713">
    <property type="component" value="Unassembled WGS sequence"/>
</dbReference>
<dbReference type="InterPro" id="IPR025877">
    <property type="entry name" value="MobA-like_NTP_Trfase"/>
</dbReference>
<gene>
    <name evidence="2" type="ORF">FYJ71_07315</name>
</gene>
<organism evidence="2 3">
    <name type="scientific">Peptostreptococcus porci</name>
    <dbReference type="NCBI Taxonomy" id="2652282"/>
    <lineage>
        <taxon>Bacteria</taxon>
        <taxon>Bacillati</taxon>
        <taxon>Bacillota</taxon>
        <taxon>Clostridia</taxon>
        <taxon>Peptostreptococcales</taxon>
        <taxon>Peptostreptococcaceae</taxon>
        <taxon>Peptostreptococcus</taxon>
    </lineage>
</organism>
<dbReference type="Pfam" id="PF12804">
    <property type="entry name" value="NTP_transf_3"/>
    <property type="match status" value="1"/>
</dbReference>
<dbReference type="GO" id="GO:0016779">
    <property type="term" value="F:nucleotidyltransferase activity"/>
    <property type="evidence" value="ECO:0007669"/>
    <property type="project" value="UniProtKB-ARBA"/>
</dbReference>
<proteinExistence type="predicted"/>
<dbReference type="CDD" id="cd04182">
    <property type="entry name" value="GT_2_like_f"/>
    <property type="match status" value="1"/>
</dbReference>
<evidence type="ECO:0000313" key="3">
    <source>
        <dbReference type="Proteomes" id="UP000440713"/>
    </source>
</evidence>
<name>A0A6N7XHA6_9FIRM</name>
<keyword evidence="2" id="KW-0808">Transferase</keyword>
<accession>A0A6N7XHA6</accession>
<keyword evidence="3" id="KW-1185">Reference proteome</keyword>
<dbReference type="Gene3D" id="1.10.10.10">
    <property type="entry name" value="Winged helix-like DNA-binding domain superfamily/Winged helix DNA-binding domain"/>
    <property type="match status" value="1"/>
</dbReference>
<dbReference type="PANTHER" id="PTHR43777:SF1">
    <property type="entry name" value="MOLYBDENUM COFACTOR CYTIDYLYLTRANSFERASE"/>
    <property type="match status" value="1"/>
</dbReference>
<feature type="domain" description="MobA-like NTP transferase" evidence="1">
    <location>
        <begin position="6"/>
        <end position="162"/>
    </location>
</feature>
<dbReference type="PANTHER" id="PTHR43777">
    <property type="entry name" value="MOLYBDENUM COFACTOR CYTIDYLYLTRANSFERASE"/>
    <property type="match status" value="1"/>
</dbReference>